<organism evidence="1 2">
    <name type="scientific">Nitrosospira briensis</name>
    <dbReference type="NCBI Taxonomy" id="35799"/>
    <lineage>
        <taxon>Bacteria</taxon>
        <taxon>Pseudomonadati</taxon>
        <taxon>Pseudomonadota</taxon>
        <taxon>Betaproteobacteria</taxon>
        <taxon>Nitrosomonadales</taxon>
        <taxon>Nitrosomonadaceae</taxon>
        <taxon>Nitrosospira</taxon>
    </lineage>
</organism>
<proteinExistence type="predicted"/>
<evidence type="ECO:0000313" key="2">
    <source>
        <dbReference type="Proteomes" id="UP000183107"/>
    </source>
</evidence>
<dbReference type="AlphaFoldDB" id="A0A1I4YUK6"/>
<reference evidence="2" key="1">
    <citation type="submission" date="2016-10" db="EMBL/GenBank/DDBJ databases">
        <authorList>
            <person name="Varghese N."/>
        </authorList>
    </citation>
    <scope>NUCLEOTIDE SEQUENCE [LARGE SCALE GENOMIC DNA]</scope>
    <source>
        <strain evidence="2">Nsp8</strain>
    </source>
</reference>
<accession>A0A1I4YUK6</accession>
<dbReference type="EMBL" id="FOVJ01000001">
    <property type="protein sequence ID" value="SFN41715.1"/>
    <property type="molecule type" value="Genomic_DNA"/>
</dbReference>
<name>A0A1I4YUK6_9PROT</name>
<keyword evidence="2" id="KW-1185">Reference proteome</keyword>
<sequence>MNSSDQLSLLTLRHWNAIPAWLRGLDLAANEGVHSRGVACTTEHGYLCPEFLTAHLPMSKVKLSPR</sequence>
<dbReference type="Proteomes" id="UP000183107">
    <property type="component" value="Unassembled WGS sequence"/>
</dbReference>
<gene>
    <name evidence="1" type="ORF">SAMN05216386_0893</name>
</gene>
<protein>
    <submittedName>
        <fullName evidence="1">Uncharacterized protein</fullName>
    </submittedName>
</protein>
<evidence type="ECO:0000313" key="1">
    <source>
        <dbReference type="EMBL" id="SFN41715.1"/>
    </source>
</evidence>